<evidence type="ECO:0000313" key="8">
    <source>
        <dbReference type="Proteomes" id="UP000594261"/>
    </source>
</evidence>
<evidence type="ECO:0000313" key="7">
    <source>
        <dbReference type="EnsemblPlants" id="QL04p045747:mrna"/>
    </source>
</evidence>
<feature type="domain" description="NAC" evidence="6">
    <location>
        <begin position="638"/>
        <end position="794"/>
    </location>
</feature>
<evidence type="ECO:0000256" key="1">
    <source>
        <dbReference type="ARBA" id="ARBA00004123"/>
    </source>
</evidence>
<dbReference type="Gramene" id="QL04p045747:mrna">
    <property type="protein sequence ID" value="QL04p045747:mrna"/>
    <property type="gene ID" value="QL04p045747"/>
</dbReference>
<dbReference type="EnsemblPlants" id="QL04p045747:mrna">
    <property type="protein sequence ID" value="QL04p045747:mrna"/>
    <property type="gene ID" value="QL04p045747"/>
</dbReference>
<dbReference type="Pfam" id="PF08268">
    <property type="entry name" value="FBA_3"/>
    <property type="match status" value="1"/>
</dbReference>
<keyword evidence="3" id="KW-0238">DNA-binding</keyword>
<keyword evidence="2" id="KW-0805">Transcription regulation</keyword>
<evidence type="ECO:0000256" key="5">
    <source>
        <dbReference type="ARBA" id="ARBA00023242"/>
    </source>
</evidence>
<sequence length="1017" mass="114548">MEMVGFRYDPTDEELMKILMKKVDDAEQTHLNHHFDFIVNDCEVYGKIPPWEIYDSHTHYHLHTFHRKLYVFTDLKTTGNRVCRAAACGTWLEKSKPKRIYDSQGNVIGIDRMLSFKAKDLHSAKLNKTNWIMHEFSLANQEFGRINTVLCVIYKLNKGSGSDCEEANGRGLKRAFSSTTNAAAVISLEPEPEPEMPSADDEEFAAWVSGCFSSTAAVIEEASTFNTTGVMSHGQEDVQAQEHKKRRLDADTFTDEEFAAWITDPTFPDEPLSQIFSDLPPLVEVCSQSKSDSVADADFDALITSLISDPGIMVYGFVPIWRAMNYALPCSGLAGWLDRCVSKSLDFSIKSHDFISNHLNINKNHDNGYVIHMGSNPSSPSSNRPVCAVALDRTFDRISEFVVPFDFPFKHAGIVGQLNKVRIGFAYHSENTIDVVFCSELPAPLVNGALHWMGHIEGEETELIMAFDVNSEKFAILALPDGFTNVNIFQRCLASFKGKLAFITCACSEQFGFPCQYSVWVMKEYGAAESWNKLSVILIPYERVACCLAFTEYGSLLLCCLNKRLESRGSRFVLVDTETLHEKEHPIQHPSMRKVERRVAKNRLKKGTERVPKQLIPLNLGLGEENNLIFDFVSVGVCLRGRKNMMRDDEELMKILMEKVNDAEQTHLNHHFDFIVNDCEVYDKIPPWEIYDSHTHYHLHTFHRKLYVFTDLKTTTGNRVCRAAACGTWLEKSKPKRIYDSQGNVIGIDRMLSFKAKDLHSAKLNKTNWIMHEFSLANQEFGRINTVLCVIYKLNKGPGSDCEEANGRGLKRAFSSTTAGEEFSCFNTNVAAVISLEPEPEPMKPSADDEAIAAWVSGCFSSTAAVAEEASTFNTTGVMSHGQEDAQAQEHKKRRLDADTFTDEEFAAWITDPTFPDEPLSQIFSDLPPLVEVCSQSKSDSVADADFEEYGVAKSWNKHSVIPFERVVCCLAFTEYGSLLLCCLNKRLEGRGSRFVLVDTETLHEKEDPILSNILRM</sequence>
<dbReference type="AlphaFoldDB" id="A0A7N2LGP5"/>
<dbReference type="SUPFAM" id="SSF101941">
    <property type="entry name" value="NAC domain"/>
    <property type="match status" value="2"/>
</dbReference>
<dbReference type="InterPro" id="IPR003441">
    <property type="entry name" value="NAC-dom"/>
</dbReference>
<evidence type="ECO:0000256" key="3">
    <source>
        <dbReference type="ARBA" id="ARBA00023125"/>
    </source>
</evidence>
<keyword evidence="5" id="KW-0539">Nucleus</keyword>
<organism evidence="7 8">
    <name type="scientific">Quercus lobata</name>
    <name type="common">Valley oak</name>
    <dbReference type="NCBI Taxonomy" id="97700"/>
    <lineage>
        <taxon>Eukaryota</taxon>
        <taxon>Viridiplantae</taxon>
        <taxon>Streptophyta</taxon>
        <taxon>Embryophyta</taxon>
        <taxon>Tracheophyta</taxon>
        <taxon>Spermatophyta</taxon>
        <taxon>Magnoliopsida</taxon>
        <taxon>eudicotyledons</taxon>
        <taxon>Gunneridae</taxon>
        <taxon>Pentapetalae</taxon>
        <taxon>rosids</taxon>
        <taxon>fabids</taxon>
        <taxon>Fagales</taxon>
        <taxon>Fagaceae</taxon>
        <taxon>Quercus</taxon>
    </lineage>
</organism>
<dbReference type="InParanoid" id="A0A7N2LGP5"/>
<protein>
    <recommendedName>
        <fullName evidence="6">NAC domain-containing protein</fullName>
    </recommendedName>
</protein>
<evidence type="ECO:0000256" key="2">
    <source>
        <dbReference type="ARBA" id="ARBA00023015"/>
    </source>
</evidence>
<keyword evidence="4" id="KW-0804">Transcription</keyword>
<dbReference type="InterPro" id="IPR017451">
    <property type="entry name" value="F-box-assoc_interact_dom"/>
</dbReference>
<dbReference type="InterPro" id="IPR013187">
    <property type="entry name" value="F-box-assoc_dom_typ3"/>
</dbReference>
<dbReference type="EMBL" id="LRBV02000004">
    <property type="status" value="NOT_ANNOTATED_CDS"/>
    <property type="molecule type" value="Genomic_DNA"/>
</dbReference>
<dbReference type="Pfam" id="PF02365">
    <property type="entry name" value="NAM"/>
    <property type="match status" value="2"/>
</dbReference>
<dbReference type="GO" id="GO:0006355">
    <property type="term" value="P:regulation of DNA-templated transcription"/>
    <property type="evidence" value="ECO:0007669"/>
    <property type="project" value="InterPro"/>
</dbReference>
<feature type="domain" description="NAC" evidence="6">
    <location>
        <begin position="2"/>
        <end position="156"/>
    </location>
</feature>
<comment type="subcellular location">
    <subcellularLocation>
        <location evidence="1">Nucleus</location>
    </subcellularLocation>
</comment>
<proteinExistence type="predicted"/>
<dbReference type="NCBIfam" id="TIGR01640">
    <property type="entry name" value="F_box_assoc_1"/>
    <property type="match status" value="1"/>
</dbReference>
<dbReference type="Gene3D" id="2.170.150.80">
    <property type="entry name" value="NAC domain"/>
    <property type="match status" value="2"/>
</dbReference>
<dbReference type="Proteomes" id="UP000594261">
    <property type="component" value="Chromosome 4"/>
</dbReference>
<reference evidence="7 8" key="1">
    <citation type="journal article" date="2016" name="G3 (Bethesda)">
        <title>First Draft Assembly and Annotation of the Genome of a California Endemic Oak Quercus lobata Nee (Fagaceae).</title>
        <authorList>
            <person name="Sork V.L."/>
            <person name="Fitz-Gibbon S.T."/>
            <person name="Puiu D."/>
            <person name="Crepeau M."/>
            <person name="Gugger P.F."/>
            <person name="Sherman R."/>
            <person name="Stevens K."/>
            <person name="Langley C.H."/>
            <person name="Pellegrini M."/>
            <person name="Salzberg S.L."/>
        </authorList>
    </citation>
    <scope>NUCLEOTIDE SEQUENCE [LARGE SCALE GENOMIC DNA]</scope>
    <source>
        <strain evidence="7 8">cv. SW786</strain>
    </source>
</reference>
<evidence type="ECO:0000256" key="4">
    <source>
        <dbReference type="ARBA" id="ARBA00023163"/>
    </source>
</evidence>
<dbReference type="GO" id="GO:0003677">
    <property type="term" value="F:DNA binding"/>
    <property type="evidence" value="ECO:0007669"/>
    <property type="project" value="UniProtKB-KW"/>
</dbReference>
<reference evidence="7" key="2">
    <citation type="submission" date="2021-01" db="UniProtKB">
        <authorList>
            <consortium name="EnsemblPlants"/>
        </authorList>
    </citation>
    <scope>IDENTIFICATION</scope>
</reference>
<name>A0A7N2LGP5_QUELO</name>
<evidence type="ECO:0000259" key="6">
    <source>
        <dbReference type="PROSITE" id="PS51005"/>
    </source>
</evidence>
<dbReference type="PANTHER" id="PTHR31989">
    <property type="entry name" value="NAC DOMAIN-CONTAINING PROTEIN 82-RELATED"/>
    <property type="match status" value="1"/>
</dbReference>
<dbReference type="GO" id="GO:0005634">
    <property type="term" value="C:nucleus"/>
    <property type="evidence" value="ECO:0007669"/>
    <property type="project" value="UniProtKB-SubCell"/>
</dbReference>
<accession>A0A7N2LGP5</accession>
<keyword evidence="8" id="KW-1185">Reference proteome</keyword>
<dbReference type="InterPro" id="IPR036093">
    <property type="entry name" value="NAC_dom_sf"/>
</dbReference>
<dbReference type="PROSITE" id="PS51005">
    <property type="entry name" value="NAC"/>
    <property type="match status" value="2"/>
</dbReference>